<dbReference type="Gene3D" id="3.40.630.30">
    <property type="match status" value="1"/>
</dbReference>
<evidence type="ECO:0000313" key="2">
    <source>
        <dbReference type="EMBL" id="MBC6471214.1"/>
    </source>
</evidence>
<dbReference type="InterPro" id="IPR000182">
    <property type="entry name" value="GNAT_dom"/>
</dbReference>
<comment type="caution">
    <text evidence="2">The sequence shown here is derived from an EMBL/GenBank/DDBJ whole genome shotgun (WGS) entry which is preliminary data.</text>
</comment>
<evidence type="ECO:0000259" key="1">
    <source>
        <dbReference type="PROSITE" id="PS51186"/>
    </source>
</evidence>
<dbReference type="EMBL" id="JABVEC010000062">
    <property type="protein sequence ID" value="MBC6471214.1"/>
    <property type="molecule type" value="Genomic_DNA"/>
</dbReference>
<accession>A0ABR7M269</accession>
<sequence length="162" mass="18195">MQIRDVEDGDVELFFEHQMDPEATRMAAFPARERDPFMAHWAKIRADQTVVTQAIVVDGHVAGNVVSWEQSGKRTVGYWIGSRHWGRGIATKALTLFLGRVTSRPLYAYVAVHNVGSIRVLEKCGFRRVQAQDVQSSTAEMGEVEEVMLVLDATPVATRPRR</sequence>
<dbReference type="Proteomes" id="UP000805614">
    <property type="component" value="Unassembled WGS sequence"/>
</dbReference>
<feature type="domain" description="N-acetyltransferase" evidence="1">
    <location>
        <begin position="1"/>
        <end position="154"/>
    </location>
</feature>
<organism evidence="2 3">
    <name type="scientific">Actinomadura alba</name>
    <dbReference type="NCBI Taxonomy" id="406431"/>
    <lineage>
        <taxon>Bacteria</taxon>
        <taxon>Bacillati</taxon>
        <taxon>Actinomycetota</taxon>
        <taxon>Actinomycetes</taxon>
        <taxon>Streptosporangiales</taxon>
        <taxon>Thermomonosporaceae</taxon>
        <taxon>Actinomadura</taxon>
    </lineage>
</organism>
<keyword evidence="3" id="KW-1185">Reference proteome</keyword>
<dbReference type="Pfam" id="PF13302">
    <property type="entry name" value="Acetyltransf_3"/>
    <property type="match status" value="1"/>
</dbReference>
<reference evidence="2 3" key="1">
    <citation type="submission" date="2020-06" db="EMBL/GenBank/DDBJ databases">
        <title>Actinomadura xiongansis sp. nov., isolated from soil of Baiyangdian.</title>
        <authorList>
            <person name="Zhang X."/>
        </authorList>
    </citation>
    <scope>NUCLEOTIDE SEQUENCE [LARGE SCALE GENOMIC DNA]</scope>
    <source>
        <strain evidence="2 3">HBUM206468</strain>
    </source>
</reference>
<dbReference type="SUPFAM" id="SSF55729">
    <property type="entry name" value="Acyl-CoA N-acyltransferases (Nat)"/>
    <property type="match status" value="1"/>
</dbReference>
<gene>
    <name evidence="2" type="ORF">HKK74_37885</name>
</gene>
<dbReference type="PROSITE" id="PS51186">
    <property type="entry name" value="GNAT"/>
    <property type="match status" value="1"/>
</dbReference>
<dbReference type="InterPro" id="IPR016181">
    <property type="entry name" value="Acyl_CoA_acyltransferase"/>
</dbReference>
<dbReference type="PANTHER" id="PTHR43328">
    <property type="entry name" value="ACETYLTRANSFERASE-RELATED"/>
    <property type="match status" value="1"/>
</dbReference>
<evidence type="ECO:0000313" key="3">
    <source>
        <dbReference type="Proteomes" id="UP000805614"/>
    </source>
</evidence>
<proteinExistence type="predicted"/>
<protein>
    <submittedName>
        <fullName evidence="2">GNAT family N-acetyltransferase</fullName>
    </submittedName>
</protein>
<name>A0ABR7M269_9ACTN</name>
<dbReference type="PANTHER" id="PTHR43328:SF1">
    <property type="entry name" value="N-ACETYLTRANSFERASE DOMAIN-CONTAINING PROTEIN"/>
    <property type="match status" value="1"/>
</dbReference>